<evidence type="ECO:0000256" key="4">
    <source>
        <dbReference type="PIRNR" id="PIRNR007764"/>
    </source>
</evidence>
<accession>A0A0N1P2D6</accession>
<evidence type="ECO:0000256" key="3">
    <source>
        <dbReference type="ARBA" id="ARBA00023242"/>
    </source>
</evidence>
<dbReference type="EMBL" id="LFJN01000001">
    <property type="protein sequence ID" value="KPI45673.1"/>
    <property type="molecule type" value="Genomic_DNA"/>
</dbReference>
<feature type="domain" description="GINS subunit" evidence="6">
    <location>
        <begin position="109"/>
        <end position="183"/>
    </location>
</feature>
<proteinExistence type="inferred from homology"/>
<dbReference type="PANTHER" id="PTHR21206:SF0">
    <property type="entry name" value="DNA REPLICATION COMPLEX GINS PROTEIN SLD5"/>
    <property type="match status" value="1"/>
</dbReference>
<dbReference type="AlphaFoldDB" id="A0A0N1P2D6"/>
<evidence type="ECO:0000256" key="5">
    <source>
        <dbReference type="SAM" id="MobiDB-lite"/>
    </source>
</evidence>
<dbReference type="Pfam" id="PF05916">
    <property type="entry name" value="Sld5"/>
    <property type="match status" value="1"/>
</dbReference>
<dbReference type="GO" id="GO:0000811">
    <property type="term" value="C:GINS complex"/>
    <property type="evidence" value="ECO:0007669"/>
    <property type="project" value="UniProtKB-UniRule"/>
</dbReference>
<dbReference type="VEuPathDB" id="FungiDB:AB675_964"/>
<dbReference type="STRING" id="1664694.A0A0N1P2D6"/>
<evidence type="ECO:0000256" key="2">
    <source>
        <dbReference type="ARBA" id="ARBA00022705"/>
    </source>
</evidence>
<keyword evidence="3 4" id="KW-0539">Nucleus</keyword>
<comment type="function">
    <text evidence="4">The GINS complex plays an essential role in the initiation of DNA replication.</text>
</comment>
<dbReference type="GeneID" id="28742072"/>
<gene>
    <name evidence="7" type="ORF">AB675_964</name>
</gene>
<comment type="subcellular location">
    <subcellularLocation>
        <location evidence="1 4">Nucleus</location>
    </subcellularLocation>
</comment>
<dbReference type="PIRSF" id="PIRSF007764">
    <property type="entry name" value="Sld5"/>
    <property type="match status" value="1"/>
</dbReference>
<dbReference type="InterPro" id="IPR036224">
    <property type="entry name" value="GINS_bundle-like_dom_sf"/>
</dbReference>
<name>A0A0N1P2D6_9EURO</name>
<comment type="caution">
    <text evidence="7">The sequence shown here is derived from an EMBL/GenBank/DDBJ whole genome shotgun (WGS) entry which is preliminary data.</text>
</comment>
<dbReference type="RefSeq" id="XP_018005636.1">
    <property type="nucleotide sequence ID" value="XM_018150203.1"/>
</dbReference>
<evidence type="ECO:0000313" key="8">
    <source>
        <dbReference type="Proteomes" id="UP000038010"/>
    </source>
</evidence>
<dbReference type="PANTHER" id="PTHR21206">
    <property type="entry name" value="SLD5 PROTEIN"/>
    <property type="match status" value="1"/>
</dbReference>
<dbReference type="GO" id="GO:0006261">
    <property type="term" value="P:DNA-templated DNA replication"/>
    <property type="evidence" value="ECO:0007669"/>
    <property type="project" value="InterPro"/>
</dbReference>
<dbReference type="InterPro" id="IPR008591">
    <property type="entry name" value="GINS_Sld5"/>
</dbReference>
<comment type="similarity">
    <text evidence="4">Belongs to the GINS4/SLD5 family.</text>
</comment>
<evidence type="ECO:0000313" key="7">
    <source>
        <dbReference type="EMBL" id="KPI45673.1"/>
    </source>
</evidence>
<organism evidence="7 8">
    <name type="scientific">Cyphellophora attinorum</name>
    <dbReference type="NCBI Taxonomy" id="1664694"/>
    <lineage>
        <taxon>Eukaryota</taxon>
        <taxon>Fungi</taxon>
        <taxon>Dikarya</taxon>
        <taxon>Ascomycota</taxon>
        <taxon>Pezizomycotina</taxon>
        <taxon>Eurotiomycetes</taxon>
        <taxon>Chaetothyriomycetidae</taxon>
        <taxon>Chaetothyriales</taxon>
        <taxon>Cyphellophoraceae</taxon>
        <taxon>Cyphellophora</taxon>
    </lineage>
</organism>
<dbReference type="GO" id="GO:0000727">
    <property type="term" value="P:double-strand break repair via break-induced replication"/>
    <property type="evidence" value="ECO:0007669"/>
    <property type="project" value="TreeGrafter"/>
</dbReference>
<reference evidence="7 8" key="1">
    <citation type="submission" date="2015-06" db="EMBL/GenBank/DDBJ databases">
        <title>Draft genome of the ant-associated black yeast Phialophora attae CBS 131958.</title>
        <authorList>
            <person name="Moreno L.F."/>
            <person name="Stielow B.J."/>
            <person name="de Hoog S."/>
            <person name="Vicente V.A."/>
            <person name="Weiss V.A."/>
            <person name="de Vries M."/>
            <person name="Cruz L.M."/>
            <person name="Souza E.M."/>
        </authorList>
    </citation>
    <scope>NUCLEOTIDE SEQUENCE [LARGE SCALE GENOMIC DNA]</scope>
    <source>
        <strain evidence="7 8">CBS 131958</strain>
    </source>
</reference>
<dbReference type="OrthoDB" id="338231at2759"/>
<dbReference type="Proteomes" id="UP000038010">
    <property type="component" value="Unassembled WGS sequence"/>
</dbReference>
<dbReference type="SUPFAM" id="SSF158573">
    <property type="entry name" value="GINS helical bundle-like"/>
    <property type="match status" value="1"/>
</dbReference>
<keyword evidence="2 4" id="KW-0235">DNA replication</keyword>
<protein>
    <recommendedName>
        <fullName evidence="4">DNA replication complex GINS protein SLD5</fullName>
    </recommendedName>
</protein>
<evidence type="ECO:0000256" key="1">
    <source>
        <dbReference type="ARBA" id="ARBA00004123"/>
    </source>
</evidence>
<dbReference type="CDD" id="cd11711">
    <property type="entry name" value="GINS_A_Sld5"/>
    <property type="match status" value="1"/>
</dbReference>
<keyword evidence="8" id="KW-1185">Reference proteome</keyword>
<feature type="region of interest" description="Disordered" evidence="5">
    <location>
        <begin position="1"/>
        <end position="39"/>
    </location>
</feature>
<dbReference type="InterPro" id="IPR021151">
    <property type="entry name" value="GINS_A"/>
</dbReference>
<dbReference type="Gene3D" id="1.20.58.1030">
    <property type="match status" value="1"/>
</dbReference>
<evidence type="ECO:0000259" key="6">
    <source>
        <dbReference type="Pfam" id="PF05916"/>
    </source>
</evidence>
<sequence>MDIDISDILADVSRPAPSRPSTHHSRSEGPPTPYLPDNSTYTDHQLLTRAWTAERCTTELLPYPTQLMERVMERVAGQIARIEELAAGGSSDYATGGAGGAGGGANINLVLSILQTDLSRTQFLVRSLLRARLAKVGKWAGYYGHVLEQQQQSSGRDEDESVLSGAEAQFLSRHQALLMNFYEGSFLAGFPPKMRRLDDGGTGEGGMLEGPGREGVVVVRCLAEGGWGNEDSLGRRRDDEGIVNEVRLRRGDVQVVRWGDVRGGVVDGALEVL</sequence>
<dbReference type="InterPro" id="IPR038749">
    <property type="entry name" value="Sld5_GINS_A"/>
</dbReference>